<evidence type="ECO:0000256" key="1">
    <source>
        <dbReference type="SAM" id="MobiDB-lite"/>
    </source>
</evidence>
<accession>A0A1I8F604</accession>
<feature type="region of interest" description="Disordered" evidence="1">
    <location>
        <begin position="34"/>
        <end position="69"/>
    </location>
</feature>
<protein>
    <submittedName>
        <fullName evidence="3">SCP domain-containing protein</fullName>
    </submittedName>
</protein>
<dbReference type="Proteomes" id="UP000095280">
    <property type="component" value="Unplaced"/>
</dbReference>
<keyword evidence="2" id="KW-1185">Reference proteome</keyword>
<name>A0A1I8F604_9PLAT</name>
<sequence length="221" mass="24711">MKKAAARLASYLKRMMVRSRPVNQAEMTQSTSIFPPVCAGRHTDAETNQRERGPGAAGIAQNSGGTARRRSRLIKVQICEAPRLHPGVGRPADAQCQPVGSKVPGRPRRARDDDCRAYKLGSPGRTCGWRRSRDFTRYRSHVVQRVKSTTTTTENLARRSSGHYTQVVWSKDDPRWAAEWPGAEVPYARGVHYATGGNFNNEFAAYARGRPASRCGRRFRR</sequence>
<proteinExistence type="predicted"/>
<evidence type="ECO:0000313" key="2">
    <source>
        <dbReference type="Proteomes" id="UP000095280"/>
    </source>
</evidence>
<dbReference type="WBParaSite" id="maker-unitig_21878-snap-gene-0.1-mRNA-1">
    <property type="protein sequence ID" value="maker-unitig_21878-snap-gene-0.1-mRNA-1"/>
    <property type="gene ID" value="maker-unitig_21878-snap-gene-0.1"/>
</dbReference>
<reference evidence="3" key="1">
    <citation type="submission" date="2016-11" db="UniProtKB">
        <authorList>
            <consortium name="WormBaseParasite"/>
        </authorList>
    </citation>
    <scope>IDENTIFICATION</scope>
</reference>
<dbReference type="AlphaFoldDB" id="A0A1I8F604"/>
<feature type="compositionally biased region" description="Basic and acidic residues" evidence="1">
    <location>
        <begin position="41"/>
        <end position="53"/>
    </location>
</feature>
<organism evidence="2 3">
    <name type="scientific">Macrostomum lignano</name>
    <dbReference type="NCBI Taxonomy" id="282301"/>
    <lineage>
        <taxon>Eukaryota</taxon>
        <taxon>Metazoa</taxon>
        <taxon>Spiralia</taxon>
        <taxon>Lophotrochozoa</taxon>
        <taxon>Platyhelminthes</taxon>
        <taxon>Rhabditophora</taxon>
        <taxon>Macrostomorpha</taxon>
        <taxon>Macrostomida</taxon>
        <taxon>Macrostomidae</taxon>
        <taxon>Macrostomum</taxon>
    </lineage>
</organism>
<evidence type="ECO:0000313" key="3">
    <source>
        <dbReference type="WBParaSite" id="maker-unitig_21878-snap-gene-0.1-mRNA-1"/>
    </source>
</evidence>
<feature type="region of interest" description="Disordered" evidence="1">
    <location>
        <begin position="89"/>
        <end position="111"/>
    </location>
</feature>